<keyword evidence="2" id="KW-1185">Reference proteome</keyword>
<evidence type="ECO:0000313" key="2">
    <source>
        <dbReference type="Proteomes" id="UP000054404"/>
    </source>
</evidence>
<dbReference type="InterPro" id="IPR010064">
    <property type="entry name" value="HK97-gp10_tail"/>
</dbReference>
<dbReference type="RefSeq" id="WP_082661259.1">
    <property type="nucleotide sequence ID" value="NZ_LNIZ01000013.1"/>
</dbReference>
<name>A0A0W1KIC3_9ACTO</name>
<organism evidence="1 2">
    <name type="scientific">Trueperella bernardiae</name>
    <dbReference type="NCBI Taxonomy" id="59561"/>
    <lineage>
        <taxon>Bacteria</taxon>
        <taxon>Bacillati</taxon>
        <taxon>Actinomycetota</taxon>
        <taxon>Actinomycetes</taxon>
        <taxon>Actinomycetales</taxon>
        <taxon>Actinomycetaceae</taxon>
        <taxon>Trueperella</taxon>
    </lineage>
</organism>
<dbReference type="PATRIC" id="fig|59561.3.peg.1772"/>
<dbReference type="Pfam" id="PF04883">
    <property type="entry name" value="HK97-gp10_like"/>
    <property type="match status" value="1"/>
</dbReference>
<dbReference type="EMBL" id="LNIZ01000013">
    <property type="protein sequence ID" value="KTF03373.1"/>
    <property type="molecule type" value="Genomic_DNA"/>
</dbReference>
<reference evidence="1 2" key="1">
    <citation type="submission" date="2015-11" db="EMBL/GenBank/DDBJ databases">
        <title>Draft Genome Sequence of the Type Strain Trueperella bernardiae LCDC 89-0504T, Isolated from Blood Culture.</title>
        <authorList>
            <person name="Bernier A.-M."/>
            <person name="Bernard K."/>
        </authorList>
    </citation>
    <scope>NUCLEOTIDE SEQUENCE [LARGE SCALE GENOMIC DNA]</scope>
    <source>
        <strain evidence="1 2">LCDC 89-0504</strain>
    </source>
</reference>
<evidence type="ECO:0008006" key="3">
    <source>
        <dbReference type="Google" id="ProtNLM"/>
    </source>
</evidence>
<dbReference type="OrthoDB" id="3078321at2"/>
<sequence length="145" mass="15556">MARVQIRLPNAFIDSLDAASRVLETSADEVLEAGAAVVEPRMRANLTSAIGRATRQPSRSTGQLLAALGTSSVKVNNKGDYNIKVGFAENRRDGRANALIANVLEHGRSNQPARPVLAPTRSQTRRGAIEAMKTALTARIEQVKP</sequence>
<dbReference type="NCBIfam" id="TIGR01725">
    <property type="entry name" value="phge_HK97_gp10"/>
    <property type="match status" value="1"/>
</dbReference>
<evidence type="ECO:0000313" key="1">
    <source>
        <dbReference type="EMBL" id="KTF03373.1"/>
    </source>
</evidence>
<comment type="caution">
    <text evidence="1">The sequence shown here is derived from an EMBL/GenBank/DDBJ whole genome shotgun (WGS) entry which is preliminary data.</text>
</comment>
<accession>A0A0W1KIC3</accession>
<dbReference type="AlphaFoldDB" id="A0A0W1KIC3"/>
<dbReference type="STRING" id="59561.AQZ59_01784"/>
<protein>
    <recommendedName>
        <fullName evidence="3">Phage protein, HK97 gp10 family</fullName>
    </recommendedName>
</protein>
<gene>
    <name evidence="1" type="ORF">AQZ59_01784</name>
</gene>
<dbReference type="Proteomes" id="UP000054404">
    <property type="component" value="Unassembled WGS sequence"/>
</dbReference>
<proteinExistence type="predicted"/>